<dbReference type="InterPro" id="IPR000415">
    <property type="entry name" value="Nitroreductase-like"/>
</dbReference>
<sequence length="551" mass="60470">MDMHADLHTVLGYHQYSKHRFEAYAPGPTTLDWDDQPAAFRHFEGAEQTALPTLDEAMHDPALNAALHRPFPALAQTLAPLSADAASLSVLLQLSLGITAWKSYGPDRWAVRANPSSGNLHPVEAYVFLRSIAGFSNGLYHYCPDSHALERRATFTSTGGSPQILVALSSVMWREAWKYGERAFRYCQLDTGHAVGALRYAAALLGWPLAEQRQAASSTLQHWLGLDRSEDFTAGREAYTEREEAEILLALTPELAPEAEDLTWLQQACKTANWHGKASAIDRHPMYRWQVMDEVALATRHAATKNHAQGEPGHPDQASGTGAGTGNDKTAAQIILQRRSAQRFDARHVMSQADFHALLAATLPSVHAPWDALATGPHISLVLFVHRVEGMQPGLYLLPRTERLATLLNVSLNPDFLRTPLENAPPDMGLQLLTPAPAAELQRVARSIHCHQDIAANSCFALGMLAEFDAAIGAEPASYRDLLREAGLIGQVLYLQAEALGLRGTGIGCYFDDPFHNLLGLKNAEFQSLYHFTVGLPLEDSRIETSSTYEL</sequence>
<evidence type="ECO:0000313" key="2">
    <source>
        <dbReference type="EMBL" id="PKQ27558.1"/>
    </source>
</evidence>
<gene>
    <name evidence="2" type="ORF">CVT63_07390</name>
</gene>
<protein>
    <submittedName>
        <fullName evidence="2">Oxidoreductase</fullName>
    </submittedName>
</protein>
<name>A0A2N3G4N3_9ACTN</name>
<dbReference type="Proteomes" id="UP000233654">
    <property type="component" value="Unassembled WGS sequence"/>
</dbReference>
<evidence type="ECO:0000313" key="3">
    <source>
        <dbReference type="Proteomes" id="UP000233654"/>
    </source>
</evidence>
<comment type="caution">
    <text evidence="2">The sequence shown here is derived from an EMBL/GenBank/DDBJ whole genome shotgun (WGS) entry which is preliminary data.</text>
</comment>
<dbReference type="SUPFAM" id="SSF55469">
    <property type="entry name" value="FMN-dependent nitroreductase-like"/>
    <property type="match status" value="2"/>
</dbReference>
<accession>A0A2N3G4N3</accession>
<proteinExistence type="predicted"/>
<dbReference type="EMBL" id="PHEX01000079">
    <property type="protein sequence ID" value="PKQ27558.1"/>
    <property type="molecule type" value="Genomic_DNA"/>
</dbReference>
<dbReference type="NCBIfam" id="TIGR03605">
    <property type="entry name" value="antibiot_sagB"/>
    <property type="match status" value="1"/>
</dbReference>
<dbReference type="GO" id="GO:0016491">
    <property type="term" value="F:oxidoreductase activity"/>
    <property type="evidence" value="ECO:0007669"/>
    <property type="project" value="InterPro"/>
</dbReference>
<dbReference type="PANTHER" id="PTHR42741">
    <property type="entry name" value="NITROREDUCTASE FAMILY PROTEIN"/>
    <property type="match status" value="1"/>
</dbReference>
<feature type="region of interest" description="Disordered" evidence="1">
    <location>
        <begin position="303"/>
        <end position="327"/>
    </location>
</feature>
<dbReference type="PANTHER" id="PTHR42741:SF3">
    <property type="entry name" value="NITROREDUCTASE FAMILY PROTEIN"/>
    <property type="match status" value="1"/>
</dbReference>
<dbReference type="AlphaFoldDB" id="A0A2N3G4N3"/>
<organism evidence="2 3">
    <name type="scientific">Candidatus Anoxymicrobium japonicum</name>
    <dbReference type="NCBI Taxonomy" id="2013648"/>
    <lineage>
        <taxon>Bacteria</taxon>
        <taxon>Bacillati</taxon>
        <taxon>Actinomycetota</taxon>
        <taxon>Candidatus Geothermincolia</taxon>
        <taxon>Candidatus Geothermincolales</taxon>
        <taxon>Candidatus Anoxymicrobiaceae</taxon>
        <taxon>Candidatus Anoxymicrobium</taxon>
    </lineage>
</organism>
<dbReference type="InterPro" id="IPR020051">
    <property type="entry name" value="SagB-type_dehydrogenase"/>
</dbReference>
<dbReference type="Gene3D" id="3.40.109.10">
    <property type="entry name" value="NADH Oxidase"/>
    <property type="match status" value="2"/>
</dbReference>
<reference evidence="2 3" key="1">
    <citation type="journal article" date="2017" name="ISME J.">
        <title>Potential for microbial H2 and metal transformations associated with novel bacteria and archaea in deep terrestrial subsurface sediments.</title>
        <authorList>
            <person name="Hernsdorf A.W."/>
            <person name="Amano Y."/>
            <person name="Miyakawa K."/>
            <person name="Ise K."/>
            <person name="Suzuki Y."/>
            <person name="Anantharaman K."/>
            <person name="Probst A."/>
            <person name="Burstein D."/>
            <person name="Thomas B.C."/>
            <person name="Banfield J.F."/>
        </authorList>
    </citation>
    <scope>NUCLEOTIDE SEQUENCE [LARGE SCALE GENOMIC DNA]</scope>
    <source>
        <strain evidence="2">HGW-Actinobacteria-3</strain>
    </source>
</reference>
<evidence type="ECO:0000256" key="1">
    <source>
        <dbReference type="SAM" id="MobiDB-lite"/>
    </source>
</evidence>
<dbReference type="CDD" id="cd02142">
    <property type="entry name" value="McbC_SagB-like_oxidoreductase"/>
    <property type="match status" value="1"/>
</dbReference>